<dbReference type="Proteomes" id="UP000186817">
    <property type="component" value="Unassembled WGS sequence"/>
</dbReference>
<sequence>MEIGLGRDIGKLRWKWPPAVCSAVLNARIPLGNKASARLVQAEKLELQTEGIAALQQHVAGEPRKVAKGLLNLSSAWSCQVPAQTDCGNQPIAEGGREKDGPGPPRHSNGNGTEHGPMNPGTSNSATDVNHANAETSGIVSCDVHASSEAIRHLLILWLIWLFESFYISGFLCSALVLAVIMIRQEHAATRFWFCHTDRALMIWVCLSAVIQHGPLIAEAMQHKTAIRDHAGLSPLPGTRSGPAEKEYFGTRPLPTPCRNHLPRLSTSCSGERIIYEYEQKSQDCNIAPSNVWCLSIDDSHQCAGLGDEELGPLQTLLEESLAASDCPAMFLAHTLVETLVEHFAPQAPNTPIARPNVAWGPQPCRAALALEDLLPAQGPRRAHLWPRAFLFPAKGPILDEASPLHIASLSLGFSLDDARAFLAAETDLRDIQTLHACCLPHAMWSASALAALIVPLFAAGPVFSSIRTLIVYQLLLEHAILQHVCLTVHLPTLANVRAFLQQL</sequence>
<evidence type="ECO:0000256" key="1">
    <source>
        <dbReference type="SAM" id="MobiDB-lite"/>
    </source>
</evidence>
<keyword evidence="2" id="KW-1133">Transmembrane helix</keyword>
<accession>A0A1Q9ES48</accession>
<reference evidence="3 4" key="1">
    <citation type="submission" date="2016-02" db="EMBL/GenBank/DDBJ databases">
        <title>Genome analysis of coral dinoflagellate symbionts highlights evolutionary adaptations to a symbiotic lifestyle.</title>
        <authorList>
            <person name="Aranda M."/>
            <person name="Li Y."/>
            <person name="Liew Y.J."/>
            <person name="Baumgarten S."/>
            <person name="Simakov O."/>
            <person name="Wilson M."/>
            <person name="Piel J."/>
            <person name="Ashoor H."/>
            <person name="Bougouffa S."/>
            <person name="Bajic V.B."/>
            <person name="Ryu T."/>
            <person name="Ravasi T."/>
            <person name="Bayer T."/>
            <person name="Micklem G."/>
            <person name="Kim H."/>
            <person name="Bhak J."/>
            <person name="Lajeunesse T.C."/>
            <person name="Voolstra C.R."/>
        </authorList>
    </citation>
    <scope>NUCLEOTIDE SEQUENCE [LARGE SCALE GENOMIC DNA]</scope>
    <source>
        <strain evidence="3 4">CCMP2467</strain>
    </source>
</reference>
<dbReference type="EMBL" id="LSRX01000082">
    <property type="protein sequence ID" value="OLQ10208.1"/>
    <property type="molecule type" value="Genomic_DNA"/>
</dbReference>
<feature type="region of interest" description="Disordered" evidence="1">
    <location>
        <begin position="88"/>
        <end position="129"/>
    </location>
</feature>
<feature type="compositionally biased region" description="Polar residues" evidence="1">
    <location>
        <begin position="120"/>
        <end position="129"/>
    </location>
</feature>
<name>A0A1Q9ES48_SYMMI</name>
<feature type="transmembrane region" description="Helical" evidence="2">
    <location>
        <begin position="155"/>
        <end position="181"/>
    </location>
</feature>
<keyword evidence="2" id="KW-0812">Transmembrane</keyword>
<evidence type="ECO:0000313" key="3">
    <source>
        <dbReference type="EMBL" id="OLQ10208.1"/>
    </source>
</evidence>
<feature type="transmembrane region" description="Helical" evidence="2">
    <location>
        <begin position="201"/>
        <end position="218"/>
    </location>
</feature>
<keyword evidence="2" id="KW-0472">Membrane</keyword>
<keyword evidence="4" id="KW-1185">Reference proteome</keyword>
<evidence type="ECO:0000256" key="2">
    <source>
        <dbReference type="SAM" id="Phobius"/>
    </source>
</evidence>
<gene>
    <name evidence="3" type="ORF">AK812_SmicGene6143</name>
</gene>
<evidence type="ECO:0000313" key="4">
    <source>
        <dbReference type="Proteomes" id="UP000186817"/>
    </source>
</evidence>
<dbReference type="AlphaFoldDB" id="A0A1Q9ES48"/>
<proteinExistence type="predicted"/>
<comment type="caution">
    <text evidence="3">The sequence shown here is derived from an EMBL/GenBank/DDBJ whole genome shotgun (WGS) entry which is preliminary data.</text>
</comment>
<organism evidence="3 4">
    <name type="scientific">Symbiodinium microadriaticum</name>
    <name type="common">Dinoflagellate</name>
    <name type="synonym">Zooxanthella microadriatica</name>
    <dbReference type="NCBI Taxonomy" id="2951"/>
    <lineage>
        <taxon>Eukaryota</taxon>
        <taxon>Sar</taxon>
        <taxon>Alveolata</taxon>
        <taxon>Dinophyceae</taxon>
        <taxon>Suessiales</taxon>
        <taxon>Symbiodiniaceae</taxon>
        <taxon>Symbiodinium</taxon>
    </lineage>
</organism>
<protein>
    <submittedName>
        <fullName evidence="3">Uncharacterized protein</fullName>
    </submittedName>
</protein>